<feature type="transmembrane region" description="Helical" evidence="5">
    <location>
        <begin position="143"/>
        <end position="168"/>
    </location>
</feature>
<feature type="transmembrane region" description="Helical" evidence="5">
    <location>
        <begin position="82"/>
        <end position="101"/>
    </location>
</feature>
<feature type="transmembrane region" description="Helical" evidence="5">
    <location>
        <begin position="443"/>
        <end position="469"/>
    </location>
</feature>
<dbReference type="PRINTS" id="PR01036">
    <property type="entry name" value="TCRTETB"/>
</dbReference>
<comment type="subcellular location">
    <subcellularLocation>
        <location evidence="1">Membrane</location>
        <topology evidence="1">Multi-pass membrane protein</topology>
    </subcellularLocation>
</comment>
<dbReference type="EMBL" id="CAUDLI010000004">
    <property type="protein sequence ID" value="CAJ0876313.1"/>
    <property type="molecule type" value="Genomic_DNA"/>
</dbReference>
<dbReference type="InterPro" id="IPR011701">
    <property type="entry name" value="MFS"/>
</dbReference>
<reference evidence="7 9" key="1">
    <citation type="submission" date="2023-07" db="EMBL/GenBank/DDBJ databases">
        <authorList>
            <person name="Peeters C."/>
        </authorList>
    </citation>
    <scope>NUCLEOTIDE SEQUENCE</scope>
    <source>
        <strain evidence="8 9">LMG 32965</strain>
        <strain evidence="7">R-77567</strain>
    </source>
</reference>
<dbReference type="Gene3D" id="1.20.1250.20">
    <property type="entry name" value="MFS general substrate transporter like domains"/>
    <property type="match status" value="1"/>
</dbReference>
<feature type="transmembrane region" description="Helical" evidence="5">
    <location>
        <begin position="403"/>
        <end position="431"/>
    </location>
</feature>
<keyword evidence="3 5" id="KW-1133">Transmembrane helix</keyword>
<evidence type="ECO:0000256" key="3">
    <source>
        <dbReference type="ARBA" id="ARBA00022989"/>
    </source>
</evidence>
<dbReference type="RefSeq" id="WP_206274631.1">
    <property type="nucleotide sequence ID" value="NZ_CAUDKO010000004.1"/>
</dbReference>
<dbReference type="PROSITE" id="PS50850">
    <property type="entry name" value="MFS"/>
    <property type="match status" value="1"/>
</dbReference>
<feature type="transmembrane region" description="Helical" evidence="5">
    <location>
        <begin position="174"/>
        <end position="194"/>
    </location>
</feature>
<evidence type="ECO:0000313" key="7">
    <source>
        <dbReference type="EMBL" id="CAJ0870773.1"/>
    </source>
</evidence>
<feature type="transmembrane region" description="Helical" evidence="5">
    <location>
        <begin position="279"/>
        <end position="300"/>
    </location>
</feature>
<dbReference type="SUPFAM" id="SSF103473">
    <property type="entry name" value="MFS general substrate transporter"/>
    <property type="match status" value="1"/>
</dbReference>
<evidence type="ECO:0000313" key="10">
    <source>
        <dbReference type="Proteomes" id="UP001190491"/>
    </source>
</evidence>
<sequence>MLRNDPASPDPRRWAMFSILLVGAFLPPLDFFIINVALPSIRTDLGASSSAEQLVISSYAGLYAVTLITGGRLGDLFGRGRVFFLGLIGFATASMLCGFANSPWTLIVGRALQGVTAAIMAPQALASIQAIFPEAEKPRALSLYGAVFGLAAVVGQALGGVLISLNLLNLGWRTIFLVNLPLAILVVLFGVPLLKETRAQHARKLDLGGTALSMLTLGALIVPLIEGREAGWPVWAWVSLIAVPALAGFFWRYERRLGSRGGAPLLDPAALRAPGLGRALLIALLLYAIGAFFLLFSVYLQNALHVDALSAGLVFLSFGLGFLFGPLSTPFCARLIGAYVNPFGIGLEVAGLVGLAWLIDATPAGMPLASVPLAVALFVIGFGQGLALPTLMRMVTGRVAPALSGMIAGIASSTLQVSTSLSVAIIGGIFYTVLGTRQDPAAIAHAFVVALLSMALFLAVGAALGISLARAPTAPSANRAARASAPSGTRP</sequence>
<feature type="transmembrane region" description="Helical" evidence="5">
    <location>
        <begin position="14"/>
        <end position="34"/>
    </location>
</feature>
<dbReference type="PANTHER" id="PTHR42718">
    <property type="entry name" value="MAJOR FACILITATOR SUPERFAMILY MULTIDRUG TRANSPORTER MFSC"/>
    <property type="match status" value="1"/>
</dbReference>
<feature type="transmembrane region" description="Helical" evidence="5">
    <location>
        <begin position="306"/>
        <end position="327"/>
    </location>
</feature>
<evidence type="ECO:0000256" key="4">
    <source>
        <dbReference type="ARBA" id="ARBA00023136"/>
    </source>
</evidence>
<keyword evidence="2 5" id="KW-0812">Transmembrane</keyword>
<keyword evidence="4 5" id="KW-0472">Membrane</keyword>
<feature type="transmembrane region" description="Helical" evidence="5">
    <location>
        <begin position="339"/>
        <end position="359"/>
    </location>
</feature>
<evidence type="ECO:0000256" key="5">
    <source>
        <dbReference type="SAM" id="Phobius"/>
    </source>
</evidence>
<feature type="transmembrane region" description="Helical" evidence="5">
    <location>
        <begin position="107"/>
        <end position="131"/>
    </location>
</feature>
<dbReference type="GO" id="GO:0022857">
    <property type="term" value="F:transmembrane transporter activity"/>
    <property type="evidence" value="ECO:0007669"/>
    <property type="project" value="InterPro"/>
</dbReference>
<dbReference type="InterPro" id="IPR036259">
    <property type="entry name" value="MFS_trans_sf"/>
</dbReference>
<evidence type="ECO:0000256" key="1">
    <source>
        <dbReference type="ARBA" id="ARBA00004141"/>
    </source>
</evidence>
<feature type="transmembrane region" description="Helical" evidence="5">
    <location>
        <begin position="206"/>
        <end position="225"/>
    </location>
</feature>
<dbReference type="CDD" id="cd17321">
    <property type="entry name" value="MFS_MMR_MDR_like"/>
    <property type="match status" value="1"/>
</dbReference>
<dbReference type="PANTHER" id="PTHR42718:SF39">
    <property type="entry name" value="ACTINORHODIN TRANSPORTER-RELATED"/>
    <property type="match status" value="1"/>
</dbReference>
<gene>
    <name evidence="7" type="primary">stp_2</name>
    <name evidence="8" type="ORF">R77564_02199</name>
    <name evidence="7" type="ORF">R77567_02415</name>
</gene>
<dbReference type="Proteomes" id="UP001189792">
    <property type="component" value="Unassembled WGS sequence"/>
</dbReference>
<feature type="transmembrane region" description="Helical" evidence="5">
    <location>
        <begin position="371"/>
        <end position="391"/>
    </location>
</feature>
<proteinExistence type="predicted"/>
<dbReference type="GO" id="GO:0016020">
    <property type="term" value="C:membrane"/>
    <property type="evidence" value="ECO:0007669"/>
    <property type="project" value="UniProtKB-SubCell"/>
</dbReference>
<evidence type="ECO:0000313" key="8">
    <source>
        <dbReference type="EMBL" id="CAJ0876313.1"/>
    </source>
</evidence>
<feature type="domain" description="Major facilitator superfamily (MFS) profile" evidence="6">
    <location>
        <begin position="16"/>
        <end position="473"/>
    </location>
</feature>
<evidence type="ECO:0000259" key="6">
    <source>
        <dbReference type="PROSITE" id="PS50850"/>
    </source>
</evidence>
<dbReference type="AlphaFoldDB" id="A0AAD2F5P9"/>
<comment type="caution">
    <text evidence="7">The sequence shown here is derived from an EMBL/GenBank/DDBJ whole genome shotgun (WGS) entry which is preliminary data.</text>
</comment>
<dbReference type="Proteomes" id="UP001190491">
    <property type="component" value="Unassembled WGS sequence"/>
</dbReference>
<dbReference type="InterPro" id="IPR020846">
    <property type="entry name" value="MFS_dom"/>
</dbReference>
<name>A0AAD2F5P9_9RALS</name>
<dbReference type="EMBL" id="CAUDKO010000004">
    <property type="protein sequence ID" value="CAJ0870773.1"/>
    <property type="molecule type" value="Genomic_DNA"/>
</dbReference>
<feature type="transmembrane region" description="Helical" evidence="5">
    <location>
        <begin position="231"/>
        <end position="251"/>
    </location>
</feature>
<evidence type="ECO:0000256" key="2">
    <source>
        <dbReference type="ARBA" id="ARBA00022692"/>
    </source>
</evidence>
<protein>
    <submittedName>
        <fullName evidence="7">Multidrug resistance protein Stp</fullName>
    </submittedName>
</protein>
<evidence type="ECO:0000313" key="9">
    <source>
        <dbReference type="Proteomes" id="UP001189792"/>
    </source>
</evidence>
<keyword evidence="9" id="KW-1185">Reference proteome</keyword>
<accession>A0AAD2F5P9</accession>
<organism evidence="7 10">
    <name type="scientific">Ralstonia flatus</name>
    <dbReference type="NCBI Taxonomy" id="3058601"/>
    <lineage>
        <taxon>Bacteria</taxon>
        <taxon>Pseudomonadati</taxon>
        <taxon>Pseudomonadota</taxon>
        <taxon>Betaproteobacteria</taxon>
        <taxon>Burkholderiales</taxon>
        <taxon>Burkholderiaceae</taxon>
        <taxon>Ralstonia</taxon>
    </lineage>
</organism>
<dbReference type="Pfam" id="PF07690">
    <property type="entry name" value="MFS_1"/>
    <property type="match status" value="1"/>
</dbReference>